<evidence type="ECO:0000313" key="3">
    <source>
        <dbReference type="EMBL" id="CAL1129532.1"/>
    </source>
</evidence>
<evidence type="ECO:0000313" key="5">
    <source>
        <dbReference type="Proteomes" id="UP001152797"/>
    </source>
</evidence>
<reference evidence="2" key="1">
    <citation type="submission" date="2022-10" db="EMBL/GenBank/DDBJ databases">
        <authorList>
            <person name="Chen Y."/>
            <person name="Dougan E. K."/>
            <person name="Chan C."/>
            <person name="Rhodes N."/>
            <person name="Thang M."/>
        </authorList>
    </citation>
    <scope>NUCLEOTIDE SEQUENCE</scope>
</reference>
<gene>
    <name evidence="2" type="ORF">C1SCF055_LOCUS4410</name>
</gene>
<evidence type="ECO:0000313" key="4">
    <source>
        <dbReference type="EMBL" id="CAL4763469.1"/>
    </source>
</evidence>
<feature type="region of interest" description="Disordered" evidence="1">
    <location>
        <begin position="172"/>
        <end position="213"/>
    </location>
</feature>
<dbReference type="EMBL" id="CAMXCT010000248">
    <property type="protein sequence ID" value="CAI3976157.1"/>
    <property type="molecule type" value="Genomic_DNA"/>
</dbReference>
<organism evidence="2">
    <name type="scientific">Cladocopium goreaui</name>
    <dbReference type="NCBI Taxonomy" id="2562237"/>
    <lineage>
        <taxon>Eukaryota</taxon>
        <taxon>Sar</taxon>
        <taxon>Alveolata</taxon>
        <taxon>Dinophyceae</taxon>
        <taxon>Suessiales</taxon>
        <taxon>Symbiodiniaceae</taxon>
        <taxon>Cladocopium</taxon>
    </lineage>
</organism>
<sequence length="244" mass="26105">MPKRSRYTRVDTLTDEDLDFRERELEMALRQRNEALNSKRNSLGEKFTPLGDHQKFKEMQSFKQLRDRERYLLHEVQEEKRRRQDKAAAEAAAAAAQQAPNAAMSAAIAEYFAQQKQTNAAAEKAARKMSASIAKTAQIHPSLASVYANAAPVEQVHLASASASASASAAAASQPSNAGEESAGTTQESWQAAAQAAQASQASQAASSASSFTRAPLWPDPAAIAALPAAFRARALASMAASRS</sequence>
<dbReference type="OrthoDB" id="10464956at2759"/>
<protein>
    <submittedName>
        <fullName evidence="4">Crooked neck-like protein 1</fullName>
    </submittedName>
</protein>
<evidence type="ECO:0000313" key="2">
    <source>
        <dbReference type="EMBL" id="CAI3976157.1"/>
    </source>
</evidence>
<comment type="caution">
    <text evidence="2">The sequence shown here is derived from an EMBL/GenBank/DDBJ whole genome shotgun (WGS) entry which is preliminary data.</text>
</comment>
<feature type="region of interest" description="Disordered" evidence="1">
    <location>
        <begin position="33"/>
        <end position="55"/>
    </location>
</feature>
<feature type="compositionally biased region" description="Low complexity" evidence="1">
    <location>
        <begin position="191"/>
        <end position="213"/>
    </location>
</feature>
<dbReference type="EMBL" id="CAMXCT020000248">
    <property type="protein sequence ID" value="CAL1129532.1"/>
    <property type="molecule type" value="Genomic_DNA"/>
</dbReference>
<name>A0A9P1BMN4_9DINO</name>
<feature type="compositionally biased region" description="Polar residues" evidence="1">
    <location>
        <begin position="174"/>
        <end position="190"/>
    </location>
</feature>
<dbReference type="Proteomes" id="UP001152797">
    <property type="component" value="Unassembled WGS sequence"/>
</dbReference>
<accession>A0A9P1BMN4</accession>
<keyword evidence="5" id="KW-1185">Reference proteome</keyword>
<proteinExistence type="predicted"/>
<dbReference type="AlphaFoldDB" id="A0A9P1BMN4"/>
<dbReference type="EMBL" id="CAMXCT030000248">
    <property type="protein sequence ID" value="CAL4763469.1"/>
    <property type="molecule type" value="Genomic_DNA"/>
</dbReference>
<evidence type="ECO:0000256" key="1">
    <source>
        <dbReference type="SAM" id="MobiDB-lite"/>
    </source>
</evidence>
<reference evidence="3" key="2">
    <citation type="submission" date="2024-04" db="EMBL/GenBank/DDBJ databases">
        <authorList>
            <person name="Chen Y."/>
            <person name="Shah S."/>
            <person name="Dougan E. K."/>
            <person name="Thang M."/>
            <person name="Chan C."/>
        </authorList>
    </citation>
    <scope>NUCLEOTIDE SEQUENCE [LARGE SCALE GENOMIC DNA]</scope>
</reference>